<dbReference type="EMBL" id="MU001497">
    <property type="protein sequence ID" value="KAF2447006.1"/>
    <property type="molecule type" value="Genomic_DNA"/>
</dbReference>
<organism evidence="2 3">
    <name type="scientific">Karstenula rhodostoma CBS 690.94</name>
    <dbReference type="NCBI Taxonomy" id="1392251"/>
    <lineage>
        <taxon>Eukaryota</taxon>
        <taxon>Fungi</taxon>
        <taxon>Dikarya</taxon>
        <taxon>Ascomycota</taxon>
        <taxon>Pezizomycotina</taxon>
        <taxon>Dothideomycetes</taxon>
        <taxon>Pleosporomycetidae</taxon>
        <taxon>Pleosporales</taxon>
        <taxon>Massarineae</taxon>
        <taxon>Didymosphaeriaceae</taxon>
        <taxon>Karstenula</taxon>
    </lineage>
</organism>
<protein>
    <submittedName>
        <fullName evidence="2">Uncharacterized protein</fullName>
    </submittedName>
</protein>
<reference evidence="2" key="1">
    <citation type="journal article" date="2020" name="Stud. Mycol.">
        <title>101 Dothideomycetes genomes: a test case for predicting lifestyles and emergence of pathogens.</title>
        <authorList>
            <person name="Haridas S."/>
            <person name="Albert R."/>
            <person name="Binder M."/>
            <person name="Bloem J."/>
            <person name="Labutti K."/>
            <person name="Salamov A."/>
            <person name="Andreopoulos B."/>
            <person name="Baker S."/>
            <person name="Barry K."/>
            <person name="Bills G."/>
            <person name="Bluhm B."/>
            <person name="Cannon C."/>
            <person name="Castanera R."/>
            <person name="Culley D."/>
            <person name="Daum C."/>
            <person name="Ezra D."/>
            <person name="Gonzalez J."/>
            <person name="Henrissat B."/>
            <person name="Kuo A."/>
            <person name="Liang C."/>
            <person name="Lipzen A."/>
            <person name="Lutzoni F."/>
            <person name="Magnuson J."/>
            <person name="Mondo S."/>
            <person name="Nolan M."/>
            <person name="Ohm R."/>
            <person name="Pangilinan J."/>
            <person name="Park H.-J."/>
            <person name="Ramirez L."/>
            <person name="Alfaro M."/>
            <person name="Sun H."/>
            <person name="Tritt A."/>
            <person name="Yoshinaga Y."/>
            <person name="Zwiers L.-H."/>
            <person name="Turgeon B."/>
            <person name="Goodwin S."/>
            <person name="Spatafora J."/>
            <person name="Crous P."/>
            <person name="Grigoriev I."/>
        </authorList>
    </citation>
    <scope>NUCLEOTIDE SEQUENCE</scope>
    <source>
        <strain evidence="2">CBS 690.94</strain>
    </source>
</reference>
<evidence type="ECO:0000256" key="1">
    <source>
        <dbReference type="SAM" id="MobiDB-lite"/>
    </source>
</evidence>
<evidence type="ECO:0000313" key="2">
    <source>
        <dbReference type="EMBL" id="KAF2447006.1"/>
    </source>
</evidence>
<proteinExistence type="predicted"/>
<keyword evidence="3" id="KW-1185">Reference proteome</keyword>
<dbReference type="OrthoDB" id="409136at2759"/>
<name>A0A9P4UE39_9PLEO</name>
<sequence>MTPIRRRRSSHENMAVPNSSLRNLECPANVLSLAGVLDDSITQSTLGEWLQSSDEDIHARLARLSSFSDGLGPSSASNPPCPLSCSVRSTGSSMAPACVHQSNASTQAPSLSNFSEATPTETSISTGQASFFTGGVPLLEDDNGVLVRPQHTCRTPVYECAFWFLRCSYISNSMEEWHTHCLSHFRGEEPPRSVGCPLCDWEHLSDDGKIAWDRRMDHIAYEHFQRGQTLKTSRPDFGLFHHLWNKRLIDDQDLKELKGGNHNLTRVPLNFTVTGTGRRDRDGRRQPQRTQHIGGMRRQVAPVRT</sequence>
<dbReference type="Proteomes" id="UP000799764">
    <property type="component" value="Unassembled WGS sequence"/>
</dbReference>
<feature type="region of interest" description="Disordered" evidence="1">
    <location>
        <begin position="274"/>
        <end position="305"/>
    </location>
</feature>
<accession>A0A9P4UE39</accession>
<evidence type="ECO:0000313" key="3">
    <source>
        <dbReference type="Proteomes" id="UP000799764"/>
    </source>
</evidence>
<dbReference type="AlphaFoldDB" id="A0A9P4UE39"/>
<comment type="caution">
    <text evidence="2">The sequence shown here is derived from an EMBL/GenBank/DDBJ whole genome shotgun (WGS) entry which is preliminary data.</text>
</comment>
<gene>
    <name evidence="2" type="ORF">P171DRAFT_519334</name>
</gene>